<evidence type="ECO:0000256" key="2">
    <source>
        <dbReference type="ARBA" id="ARBA00023043"/>
    </source>
</evidence>
<dbReference type="PANTHER" id="PTHR24198:SF165">
    <property type="entry name" value="ANKYRIN REPEAT-CONTAINING PROTEIN-RELATED"/>
    <property type="match status" value="1"/>
</dbReference>
<comment type="caution">
    <text evidence="4">The sequence shown here is derived from an EMBL/GenBank/DDBJ whole genome shotgun (WGS) entry which is preliminary data.</text>
</comment>
<sequence>MQTNEEKINEIKNLINDYSEEKIYNIAILENYVSKNKINLNELNNKNFDILIYTIDNVENNRILYKLINFIFQHCHYDSLNYSFQGKVPLYLVISKNQFRVADLLMKYGASIHYPVTYQNETVEIIDYFYSEKKLNDKILNYILAAGYNIGKDITALIYKFILKKNSFSIFNHDWHQKLKNNCDLLQTIFEHYIYDNAFILRLLSLYTHKIPLSSSQLQKVISNEKNKIQIEEGMYELAVKSSHSDAITVLLNYDGSSVDELAERIQKYHLLEMTVDTGSYCYIDNLYPTVQKIMSYPFDYQSLNIRKILKKLIKNEDERVVKLVMEALLKNHVLNFNVIDVEKILIEAANFNLNVLKYLVEILQQQSSFSFSFSSSSSPSPSSTTSFLPKQTTNLSSLSSSSSSSSSSLPPPLPHLLLLLLYLSLILNNHYKKFYKVEAAEFLLSIMLNIPSLDDVVMINTSLLKTCDSSYLLLLLCTAIKINHIKLVKFLLENDDLKSKLNINEKYNNDECPLLIAFFLDHLEIFNYLLDHGAECYIRDRRRYLLFPLAVHYKKYKMVKSMVKTSSFINSVEAEIFQSKDLIFKAIKEGDLSTLKLLLINKNQNDKKLSLLRSTNNQNNKRRKLDSSLPYTSAQYAYLIGQKEILKFLVEYGDVNEVNFYLTTLLHFALYREDLETVEYLINHGADIAFNIEGYQTILKDSALDISLYLGNKELFYLLINNKHIKLDQLDDQCQNPLAVLIQSKDFTLEEKEIIIKDLLKKGLNIDYTNNEQTPLMYSLQENFLPLSKILIENGANVNITEKNQYKIDFFDHRFCQSLFDIMENGSMQSFKCFAHYNIDFFSCDMVNIIMNKWKRIDMLKVLIENHLNVNRKDNLGNTLLANAIITDNMYMVKYLIHHGADVDSVNDQNESIQEINVKYNFKYNRGVFNIIKSLIDHHHHHHQ</sequence>
<feature type="repeat" description="ANK" evidence="3">
    <location>
        <begin position="662"/>
        <end position="689"/>
    </location>
</feature>
<name>A0A1Y2FCN2_9FUNG</name>
<evidence type="ECO:0000256" key="1">
    <source>
        <dbReference type="ARBA" id="ARBA00022737"/>
    </source>
</evidence>
<evidence type="ECO:0000313" key="5">
    <source>
        <dbReference type="Proteomes" id="UP000193920"/>
    </source>
</evidence>
<keyword evidence="2 3" id="KW-0040">ANK repeat</keyword>
<protein>
    <submittedName>
        <fullName evidence="4">Ankyrin</fullName>
    </submittedName>
</protein>
<dbReference type="InterPro" id="IPR002110">
    <property type="entry name" value="Ankyrin_rpt"/>
</dbReference>
<dbReference type="Pfam" id="PF13637">
    <property type="entry name" value="Ank_4"/>
    <property type="match status" value="1"/>
</dbReference>
<dbReference type="PROSITE" id="PS50297">
    <property type="entry name" value="ANK_REP_REGION"/>
    <property type="match status" value="4"/>
</dbReference>
<dbReference type="Pfam" id="PF12796">
    <property type="entry name" value="Ank_2"/>
    <property type="match status" value="3"/>
</dbReference>
<accession>A0A1Y2FCN2</accession>
<dbReference type="PROSITE" id="PS50088">
    <property type="entry name" value="ANK_REPEAT"/>
    <property type="match status" value="5"/>
</dbReference>
<dbReference type="PANTHER" id="PTHR24198">
    <property type="entry name" value="ANKYRIN REPEAT AND PROTEIN KINASE DOMAIN-CONTAINING PROTEIN"/>
    <property type="match status" value="1"/>
</dbReference>
<gene>
    <name evidence="4" type="ORF">LY90DRAFT_664224</name>
</gene>
<dbReference type="Gene3D" id="1.25.40.20">
    <property type="entry name" value="Ankyrin repeat-containing domain"/>
    <property type="match status" value="3"/>
</dbReference>
<reference evidence="4 5" key="1">
    <citation type="submission" date="2016-08" db="EMBL/GenBank/DDBJ databases">
        <title>A Parts List for Fungal Cellulosomes Revealed by Comparative Genomics.</title>
        <authorList>
            <consortium name="DOE Joint Genome Institute"/>
            <person name="Haitjema C.H."/>
            <person name="Gilmore S.P."/>
            <person name="Henske J.K."/>
            <person name="Solomon K.V."/>
            <person name="De Groot R."/>
            <person name="Kuo A."/>
            <person name="Mondo S.J."/>
            <person name="Salamov A.A."/>
            <person name="Labutti K."/>
            <person name="Zhao Z."/>
            <person name="Chiniquy J."/>
            <person name="Barry K."/>
            <person name="Brewer H.M."/>
            <person name="Purvine S.O."/>
            <person name="Wright A.T."/>
            <person name="Boxma B."/>
            <person name="Van Alen T."/>
            <person name="Hackstein J.H."/>
            <person name="Baker S.E."/>
            <person name="Grigoriev I.V."/>
            <person name="O'Malley M.A."/>
        </authorList>
    </citation>
    <scope>NUCLEOTIDE SEQUENCE [LARGE SCALE GENOMIC DNA]</scope>
    <source>
        <strain evidence="4 5">G1</strain>
    </source>
</reference>
<feature type="repeat" description="ANK" evidence="3">
    <location>
        <begin position="877"/>
        <end position="909"/>
    </location>
</feature>
<feature type="repeat" description="ANK" evidence="3">
    <location>
        <begin position="85"/>
        <end position="117"/>
    </location>
</feature>
<evidence type="ECO:0000256" key="3">
    <source>
        <dbReference type="PROSITE-ProRule" id="PRU00023"/>
    </source>
</evidence>
<feature type="repeat" description="ANK" evidence="3">
    <location>
        <begin position="772"/>
        <end position="804"/>
    </location>
</feature>
<dbReference type="InterPro" id="IPR036770">
    <property type="entry name" value="Ankyrin_rpt-contain_sf"/>
</dbReference>
<dbReference type="SMART" id="SM00248">
    <property type="entry name" value="ANK"/>
    <property type="match status" value="11"/>
</dbReference>
<keyword evidence="5" id="KW-1185">Reference proteome</keyword>
<evidence type="ECO:0000313" key="4">
    <source>
        <dbReference type="EMBL" id="ORY81688.1"/>
    </source>
</evidence>
<dbReference type="Proteomes" id="UP000193920">
    <property type="component" value="Unassembled WGS sequence"/>
</dbReference>
<proteinExistence type="predicted"/>
<organism evidence="4 5">
    <name type="scientific">Neocallimastix californiae</name>
    <dbReference type="NCBI Taxonomy" id="1754190"/>
    <lineage>
        <taxon>Eukaryota</taxon>
        <taxon>Fungi</taxon>
        <taxon>Fungi incertae sedis</taxon>
        <taxon>Chytridiomycota</taxon>
        <taxon>Chytridiomycota incertae sedis</taxon>
        <taxon>Neocallimastigomycetes</taxon>
        <taxon>Neocallimastigales</taxon>
        <taxon>Neocallimastigaceae</taxon>
        <taxon>Neocallimastix</taxon>
    </lineage>
</organism>
<dbReference type="EMBL" id="MCOG01000010">
    <property type="protein sequence ID" value="ORY81688.1"/>
    <property type="molecule type" value="Genomic_DNA"/>
</dbReference>
<keyword evidence="1" id="KW-0677">Repeat</keyword>
<dbReference type="SUPFAM" id="SSF48403">
    <property type="entry name" value="Ankyrin repeat"/>
    <property type="match status" value="2"/>
</dbReference>
<dbReference type="AlphaFoldDB" id="A0A1Y2FCN2"/>
<feature type="repeat" description="ANK" evidence="3">
    <location>
        <begin position="510"/>
        <end position="542"/>
    </location>
</feature>